<feature type="compositionally biased region" description="Acidic residues" evidence="10">
    <location>
        <begin position="288"/>
        <end position="309"/>
    </location>
</feature>
<dbReference type="InterPro" id="IPR038072">
    <property type="entry name" value="GspK_central_sf"/>
</dbReference>
<comment type="subcellular location">
    <subcellularLocation>
        <location evidence="1">Cell inner membrane</location>
    </subcellularLocation>
</comment>
<evidence type="ECO:0000256" key="7">
    <source>
        <dbReference type="ARBA" id="ARBA00022927"/>
    </source>
</evidence>
<evidence type="ECO:0000256" key="2">
    <source>
        <dbReference type="ARBA" id="ARBA00007246"/>
    </source>
</evidence>
<evidence type="ECO:0000256" key="10">
    <source>
        <dbReference type="SAM" id="MobiDB-lite"/>
    </source>
</evidence>
<dbReference type="Pfam" id="PF21687">
    <property type="entry name" value="T2SSK_1st"/>
    <property type="match status" value="1"/>
</dbReference>
<dbReference type="GO" id="GO:0009306">
    <property type="term" value="P:protein secretion"/>
    <property type="evidence" value="ECO:0007669"/>
    <property type="project" value="InterPro"/>
</dbReference>
<keyword evidence="7" id="KW-0653">Protein transport</keyword>
<evidence type="ECO:0000256" key="1">
    <source>
        <dbReference type="ARBA" id="ARBA00004533"/>
    </source>
</evidence>
<feature type="transmembrane region" description="Helical" evidence="11">
    <location>
        <begin position="6"/>
        <end position="26"/>
    </location>
</feature>
<evidence type="ECO:0000313" key="14">
    <source>
        <dbReference type="Proteomes" id="UP000030428"/>
    </source>
</evidence>
<feature type="region of interest" description="Disordered" evidence="10">
    <location>
        <begin position="283"/>
        <end position="313"/>
    </location>
</feature>
<evidence type="ECO:0000256" key="6">
    <source>
        <dbReference type="ARBA" id="ARBA00022692"/>
    </source>
</evidence>
<dbReference type="SUPFAM" id="SSF81585">
    <property type="entry name" value="PsbU/PolX domain-like"/>
    <property type="match status" value="1"/>
</dbReference>
<evidence type="ECO:0000256" key="3">
    <source>
        <dbReference type="ARBA" id="ARBA00022448"/>
    </source>
</evidence>
<evidence type="ECO:0000313" key="13">
    <source>
        <dbReference type="EMBL" id="KHD05676.1"/>
    </source>
</evidence>
<feature type="domain" description="T2SS protein K first SAM-like" evidence="12">
    <location>
        <begin position="119"/>
        <end position="192"/>
    </location>
</feature>
<sequence>MRQNGAILIIVLWFIVIVTVIVAALATETRLSAKVAFHNKKGLQVWNDTLQALRVAEMELLINRMPDPPGEEEIPISERQNKRYRLNGGIVELAYPIPDTVTVRIYDHAGKINLLRLSKKQMRQILENRIGNDLAKLDALEDAWQDWIDKDDFKRANGAEKDYYETLDPPYEPRNGVLETVEELRLIKGFDEVFEDVEITTAFTVYGNTYKVNPNLATHEALMLLPGLDEESVNKILIKRRENEFKSYKDFNEFMEPQQVLELKNWLNFSTSNFYSIAVQVKQPDDTKSDEDEVDEKEDEIDDEKDDEKENQRAYMVTLQPRGFNQLPRILMVNPYGVLPDTRHELMEDEESQSDSSSNKPAGSPFSR</sequence>
<keyword evidence="4" id="KW-1003">Cell membrane</keyword>
<feature type="region of interest" description="Disordered" evidence="10">
    <location>
        <begin position="342"/>
        <end position="368"/>
    </location>
</feature>
<comment type="caution">
    <text evidence="13">The sequence shown here is derived from an EMBL/GenBank/DDBJ whole genome shotgun (WGS) entry which is preliminary data.</text>
</comment>
<comment type="similarity">
    <text evidence="2">Belongs to the GSP K family.</text>
</comment>
<keyword evidence="14" id="KW-1185">Reference proteome</keyword>
<dbReference type="AlphaFoldDB" id="A0A0A6PHS7"/>
<keyword evidence="6 11" id="KW-0812">Transmembrane</keyword>
<keyword evidence="9 11" id="KW-0472">Membrane</keyword>
<protein>
    <recommendedName>
        <fullName evidence="12">T2SS protein K first SAM-like domain-containing protein</fullName>
    </recommendedName>
</protein>
<evidence type="ECO:0000256" key="9">
    <source>
        <dbReference type="ARBA" id="ARBA00023136"/>
    </source>
</evidence>
<organism evidence="13 14">
    <name type="scientific">Candidatus Thiomargarita nelsonii</name>
    <dbReference type="NCBI Taxonomy" id="1003181"/>
    <lineage>
        <taxon>Bacteria</taxon>
        <taxon>Pseudomonadati</taxon>
        <taxon>Pseudomonadota</taxon>
        <taxon>Gammaproteobacteria</taxon>
        <taxon>Thiotrichales</taxon>
        <taxon>Thiotrichaceae</taxon>
        <taxon>Thiomargarita</taxon>
    </lineage>
</organism>
<evidence type="ECO:0000256" key="11">
    <source>
        <dbReference type="SAM" id="Phobius"/>
    </source>
</evidence>
<evidence type="ECO:0000259" key="12">
    <source>
        <dbReference type="Pfam" id="PF21687"/>
    </source>
</evidence>
<dbReference type="PANTHER" id="PTHR38831:SF1">
    <property type="entry name" value="TYPE II SECRETION SYSTEM PROTEIN K-RELATED"/>
    <property type="match status" value="1"/>
</dbReference>
<proteinExistence type="inferred from homology"/>
<name>A0A0A6PHS7_9GAMM</name>
<gene>
    <name evidence="13" type="ORF">PN36_05880</name>
</gene>
<dbReference type="EMBL" id="JSZA02000017">
    <property type="protein sequence ID" value="KHD05676.1"/>
    <property type="molecule type" value="Genomic_DNA"/>
</dbReference>
<evidence type="ECO:0000256" key="8">
    <source>
        <dbReference type="ARBA" id="ARBA00022989"/>
    </source>
</evidence>
<dbReference type="SUPFAM" id="SSF158544">
    <property type="entry name" value="GspK insert domain-like"/>
    <property type="match status" value="1"/>
</dbReference>
<dbReference type="GO" id="GO:0005886">
    <property type="term" value="C:plasma membrane"/>
    <property type="evidence" value="ECO:0007669"/>
    <property type="project" value="UniProtKB-SubCell"/>
</dbReference>
<dbReference type="Proteomes" id="UP000030428">
    <property type="component" value="Unassembled WGS sequence"/>
</dbReference>
<reference evidence="13 14" key="1">
    <citation type="journal article" date="2016" name="Front. Microbiol.">
        <title>Single-Cell (Meta-)Genomics of a Dimorphic Candidatus Thiomargarita nelsonii Reveals Genomic Plasticity.</title>
        <authorList>
            <person name="Flood B.E."/>
            <person name="Fliss P."/>
            <person name="Jones D.S."/>
            <person name="Dick G.J."/>
            <person name="Jain S."/>
            <person name="Kaster A.K."/>
            <person name="Winkel M."/>
            <person name="Mussmann M."/>
            <person name="Bailey J."/>
        </authorList>
    </citation>
    <scope>NUCLEOTIDE SEQUENCE [LARGE SCALE GENOMIC DNA]</scope>
    <source>
        <strain evidence="13">Hydrate Ridge</strain>
    </source>
</reference>
<accession>A0A0A6PHS7</accession>
<keyword evidence="8 11" id="KW-1133">Transmembrane helix</keyword>
<dbReference type="InterPro" id="IPR005628">
    <property type="entry name" value="GspK"/>
</dbReference>
<dbReference type="PANTHER" id="PTHR38831">
    <property type="entry name" value="TYPE II SECRETION SYSTEM PROTEIN K"/>
    <property type="match status" value="1"/>
</dbReference>
<dbReference type="InterPro" id="IPR049031">
    <property type="entry name" value="T2SSK_SAM-like_1st"/>
</dbReference>
<keyword evidence="3" id="KW-0813">Transport</keyword>
<keyword evidence="5" id="KW-0997">Cell inner membrane</keyword>
<evidence type="ECO:0000256" key="4">
    <source>
        <dbReference type="ARBA" id="ARBA00022475"/>
    </source>
</evidence>
<evidence type="ECO:0000256" key="5">
    <source>
        <dbReference type="ARBA" id="ARBA00022519"/>
    </source>
</evidence>
<dbReference type="Gene3D" id="3.30.1300.30">
    <property type="entry name" value="GSPII I/J protein-like"/>
    <property type="match status" value="1"/>
</dbReference>
<dbReference type="Gene3D" id="1.10.40.60">
    <property type="entry name" value="EpsJ-like"/>
    <property type="match status" value="2"/>
</dbReference>